<dbReference type="SUPFAM" id="SSF54695">
    <property type="entry name" value="POZ domain"/>
    <property type="match status" value="1"/>
</dbReference>
<feature type="region of interest" description="Disordered" evidence="1">
    <location>
        <begin position="546"/>
        <end position="576"/>
    </location>
</feature>
<gene>
    <name evidence="2" type="ORF">MNAN1_001314</name>
</gene>
<proteinExistence type="predicted"/>
<evidence type="ECO:0000313" key="3">
    <source>
        <dbReference type="Proteomes" id="UP001213623"/>
    </source>
</evidence>
<feature type="region of interest" description="Disordered" evidence="1">
    <location>
        <begin position="405"/>
        <end position="443"/>
    </location>
</feature>
<evidence type="ECO:0000313" key="2">
    <source>
        <dbReference type="EMBL" id="WFD26333.1"/>
    </source>
</evidence>
<dbReference type="AlphaFoldDB" id="A0AAF0J343"/>
<dbReference type="InterPro" id="IPR011333">
    <property type="entry name" value="SKP1/BTB/POZ_sf"/>
</dbReference>
<sequence>MGDLGTQPVDDYASSSRIILDLRGLCFVIDRETLMSLPESILLCLFPNGLMLPDPNDESTEGGEEGQVIYVDVRTVSLTIQSDAHCLQFVLTFFRHAQEYFYGTDTTPGIYQGAGLSPNYFDMADPMMNGLGQPFHLPLFHKQAVIVLREELEYFTIPPSSMKTSVLASANPHVPPPVTPEYTQLKDACGESLLMRRQIFTALQRNVNKENNLAEQHLIDMLCMSGFEPDDHWGYRAREPARCGITSTALVLLKTGVTHPSELPGGRPSNAPPPRRPIGVQRKGIDMEQGMPPLTPSESEMGEWVDDGQGGALRVNQQQLSTTQKLLLFWRKPARKCWWDGMDMVVPCAQRRTDVPNVTPAALAAMSPQERAWLEQRQGMLVRVWVRRVWTLEVSLATAQDLCKPDTLSASPAGTRPSRRPPAHETATRPTPPVPIRQSSAPVATTMERSYSLPVATQREFESQWQSVAQRANRAGSPASLPVRRSVISPPALNLSEDTACTYSIQVSSSQASKDAALLCNSMDCWWSYGWPSCGNGTAVVSPVRTTHSPLTPPSLGDETESLPDSAQSHSRKHMSWVPTSLENEAMALRSCKTPPPLEHGRYTNVVKPDVGNWVSSQVDAQTLPPLPDTSLSESMSKHAWTLAAATQKRFFPPITSEASCVFTPAMAAKSMGKPEPMSFYIHPDHVQ</sequence>
<feature type="region of interest" description="Disordered" evidence="1">
    <location>
        <begin position="258"/>
        <end position="277"/>
    </location>
</feature>
<dbReference type="Proteomes" id="UP001213623">
    <property type="component" value="Chromosome 2"/>
</dbReference>
<organism evidence="2 3">
    <name type="scientific">Malassezia nana</name>
    <dbReference type="NCBI Taxonomy" id="180528"/>
    <lineage>
        <taxon>Eukaryota</taxon>
        <taxon>Fungi</taxon>
        <taxon>Dikarya</taxon>
        <taxon>Basidiomycota</taxon>
        <taxon>Ustilaginomycotina</taxon>
        <taxon>Malasseziomycetes</taxon>
        <taxon>Malasseziales</taxon>
        <taxon>Malasseziaceae</taxon>
        <taxon>Malassezia</taxon>
    </lineage>
</organism>
<evidence type="ECO:0000256" key="1">
    <source>
        <dbReference type="SAM" id="MobiDB-lite"/>
    </source>
</evidence>
<accession>A0AAF0J343</accession>
<evidence type="ECO:0008006" key="4">
    <source>
        <dbReference type="Google" id="ProtNLM"/>
    </source>
</evidence>
<protein>
    <recommendedName>
        <fullName evidence="4">WHI2-like protein P4H10.16c</fullName>
    </recommendedName>
</protein>
<reference evidence="2" key="1">
    <citation type="submission" date="2023-03" db="EMBL/GenBank/DDBJ databases">
        <title>Mating type loci evolution in Malassezia.</title>
        <authorList>
            <person name="Coelho M.A."/>
        </authorList>
    </citation>
    <scope>NUCLEOTIDE SEQUENCE</scope>
    <source>
        <strain evidence="2">CBS 9557</strain>
    </source>
</reference>
<keyword evidence="3" id="KW-1185">Reference proteome</keyword>
<name>A0AAF0J343_9BASI</name>
<dbReference type="EMBL" id="CP119893">
    <property type="protein sequence ID" value="WFD26333.1"/>
    <property type="molecule type" value="Genomic_DNA"/>
</dbReference>